<dbReference type="GO" id="GO:0046933">
    <property type="term" value="F:proton-transporting ATP synthase activity, rotational mechanism"/>
    <property type="evidence" value="ECO:0007669"/>
    <property type="project" value="UniProtKB-UniRule"/>
</dbReference>
<evidence type="ECO:0000313" key="14">
    <source>
        <dbReference type="EMBL" id="GGW83537.1"/>
    </source>
</evidence>
<evidence type="ECO:0000256" key="2">
    <source>
        <dbReference type="ARBA" id="ARBA00006810"/>
    </source>
</evidence>
<dbReference type="EMBL" id="BMYS01000006">
    <property type="protein sequence ID" value="GGW83537.1"/>
    <property type="molecule type" value="Genomic_DNA"/>
</dbReference>
<dbReference type="GO" id="GO:0005886">
    <property type="term" value="C:plasma membrane"/>
    <property type="evidence" value="ECO:0007669"/>
    <property type="project" value="UniProtKB-SubCell"/>
</dbReference>
<keyword evidence="10 12" id="KW-0472">Membrane</keyword>
<reference evidence="14" key="1">
    <citation type="journal article" date="2014" name="Int. J. Syst. Evol. Microbiol.">
        <title>Complete genome sequence of Corynebacterium casei LMG S-19264T (=DSM 44701T), isolated from a smear-ripened cheese.</title>
        <authorList>
            <consortium name="US DOE Joint Genome Institute (JGI-PGF)"/>
            <person name="Walter F."/>
            <person name="Albersmeier A."/>
            <person name="Kalinowski J."/>
            <person name="Ruckert C."/>
        </authorList>
    </citation>
    <scope>NUCLEOTIDE SEQUENCE</scope>
    <source>
        <strain evidence="14">KCTC 23732</strain>
    </source>
</reference>
<dbReference type="InterPro" id="IPR023011">
    <property type="entry name" value="ATP_synth_F0_asu_AS"/>
</dbReference>
<dbReference type="Pfam" id="PF00119">
    <property type="entry name" value="ATP-synt_A"/>
    <property type="match status" value="1"/>
</dbReference>
<evidence type="ECO:0000256" key="12">
    <source>
        <dbReference type="HAMAP-Rule" id="MF_01393"/>
    </source>
</evidence>
<evidence type="ECO:0000256" key="11">
    <source>
        <dbReference type="ARBA" id="ARBA00023310"/>
    </source>
</evidence>
<dbReference type="InterPro" id="IPR035908">
    <property type="entry name" value="F0_ATP_A_sf"/>
</dbReference>
<dbReference type="PROSITE" id="PS00449">
    <property type="entry name" value="ATPASE_A"/>
    <property type="match status" value="1"/>
</dbReference>
<evidence type="ECO:0000256" key="13">
    <source>
        <dbReference type="RuleBase" id="RU000483"/>
    </source>
</evidence>
<dbReference type="PANTHER" id="PTHR42823">
    <property type="entry name" value="ATP SYNTHASE SUBUNIT A, CHLOROPLASTIC"/>
    <property type="match status" value="1"/>
</dbReference>
<feature type="transmembrane region" description="Helical" evidence="12">
    <location>
        <begin position="227"/>
        <end position="247"/>
    </location>
</feature>
<keyword evidence="8 12" id="KW-1133">Transmembrane helix</keyword>
<keyword evidence="7 12" id="KW-0375">Hydrogen ion transport</keyword>
<evidence type="ECO:0000256" key="6">
    <source>
        <dbReference type="ARBA" id="ARBA00022692"/>
    </source>
</evidence>
<dbReference type="CDD" id="cd00310">
    <property type="entry name" value="ATP-synt_Fo_a_6"/>
    <property type="match status" value="1"/>
</dbReference>
<proteinExistence type="inferred from homology"/>
<organism evidence="14 15">
    <name type="scientific">Advenella faeciporci</name>
    <dbReference type="NCBI Taxonomy" id="797535"/>
    <lineage>
        <taxon>Bacteria</taxon>
        <taxon>Pseudomonadati</taxon>
        <taxon>Pseudomonadota</taxon>
        <taxon>Betaproteobacteria</taxon>
        <taxon>Burkholderiales</taxon>
        <taxon>Alcaligenaceae</taxon>
    </lineage>
</organism>
<dbReference type="Gene3D" id="1.20.120.220">
    <property type="entry name" value="ATP synthase, F0 complex, subunit A"/>
    <property type="match status" value="1"/>
</dbReference>
<name>A0A918JJ40_9BURK</name>
<evidence type="ECO:0000256" key="7">
    <source>
        <dbReference type="ARBA" id="ARBA00022781"/>
    </source>
</evidence>
<dbReference type="InterPro" id="IPR000568">
    <property type="entry name" value="ATP_synth_F0_asu"/>
</dbReference>
<dbReference type="NCBIfam" id="TIGR01131">
    <property type="entry name" value="ATP_synt_6_or_A"/>
    <property type="match status" value="1"/>
</dbReference>
<sequence length="295" mass="31969">MAAPADVSPQSYYVQHHLVHFNNVGEGQANIVDFGVINYDSIFWSVAMGLLVVGFLWKAARHATSGVPGRFQAGVEMIVDMVNDQAKSIIHNSESRKYVAPLALTIFLWITLMNVLDLIPVDLAPSLFSWLGLAGDADSHGPLYYHRILPTADLNVPMGMSLGVLLLSIYYGFKIKNPGGFVKDLFTAPFHSSGIGAIVLAPANFALNVIEYAAKTVSLAMRLFGNMFAGELVFMLIALLGGAWTGFNAMSIGLGVGHVLAGSVWAIFHIMIILLQAFIFMMLTLVYIGQAHEGH</sequence>
<keyword evidence="9 12" id="KW-0406">Ion transport</keyword>
<accession>A0A918JJ40</accession>
<dbReference type="GO" id="GO:0042777">
    <property type="term" value="P:proton motive force-driven plasma membrane ATP synthesis"/>
    <property type="evidence" value="ECO:0007669"/>
    <property type="project" value="TreeGrafter"/>
</dbReference>
<dbReference type="PANTHER" id="PTHR42823:SF3">
    <property type="entry name" value="ATP SYNTHASE SUBUNIT A, CHLOROPLASTIC"/>
    <property type="match status" value="1"/>
</dbReference>
<feature type="transmembrane region" description="Helical" evidence="12">
    <location>
        <begin position="259"/>
        <end position="288"/>
    </location>
</feature>
<dbReference type="Proteomes" id="UP000608345">
    <property type="component" value="Unassembled WGS sequence"/>
</dbReference>
<evidence type="ECO:0000256" key="8">
    <source>
        <dbReference type="ARBA" id="ARBA00022989"/>
    </source>
</evidence>
<keyword evidence="6 12" id="KW-0812">Transmembrane</keyword>
<keyword evidence="15" id="KW-1185">Reference proteome</keyword>
<dbReference type="GO" id="GO:0045259">
    <property type="term" value="C:proton-transporting ATP synthase complex"/>
    <property type="evidence" value="ECO:0007669"/>
    <property type="project" value="UniProtKB-KW"/>
</dbReference>
<evidence type="ECO:0000313" key="15">
    <source>
        <dbReference type="Proteomes" id="UP000608345"/>
    </source>
</evidence>
<protein>
    <recommendedName>
        <fullName evidence="12 13">ATP synthase subunit a</fullName>
    </recommendedName>
    <alternativeName>
        <fullName evidence="12">ATP synthase F0 sector subunit a</fullName>
    </alternativeName>
    <alternativeName>
        <fullName evidence="12">F-ATPase subunit 6</fullName>
    </alternativeName>
</protein>
<keyword evidence="3 12" id="KW-0813">Transport</keyword>
<reference evidence="14" key="2">
    <citation type="submission" date="2020-09" db="EMBL/GenBank/DDBJ databases">
        <authorList>
            <person name="Sun Q."/>
            <person name="Kim S."/>
        </authorList>
    </citation>
    <scope>NUCLEOTIDE SEQUENCE</scope>
    <source>
        <strain evidence="14">KCTC 23732</strain>
    </source>
</reference>
<dbReference type="AlphaFoldDB" id="A0A918JJ40"/>
<comment type="similarity">
    <text evidence="2 12 13">Belongs to the ATPase A chain family.</text>
</comment>
<dbReference type="InterPro" id="IPR045082">
    <property type="entry name" value="ATP_syn_F0_a_bact/chloroplast"/>
</dbReference>
<gene>
    <name evidence="12 14" type="primary">atpB</name>
    <name evidence="14" type="ORF">GCM10011450_11950</name>
</gene>
<evidence type="ECO:0000256" key="1">
    <source>
        <dbReference type="ARBA" id="ARBA00004141"/>
    </source>
</evidence>
<dbReference type="HAMAP" id="MF_01393">
    <property type="entry name" value="ATP_synth_a_bact"/>
    <property type="match status" value="1"/>
</dbReference>
<evidence type="ECO:0000256" key="3">
    <source>
        <dbReference type="ARBA" id="ARBA00022448"/>
    </source>
</evidence>
<feature type="transmembrane region" description="Helical" evidence="12">
    <location>
        <begin position="185"/>
        <end position="207"/>
    </location>
</feature>
<keyword evidence="5 12" id="KW-0138">CF(0)</keyword>
<evidence type="ECO:0000256" key="9">
    <source>
        <dbReference type="ARBA" id="ARBA00023065"/>
    </source>
</evidence>
<comment type="subcellular location">
    <subcellularLocation>
        <location evidence="12 13">Cell membrane</location>
        <topology evidence="12 13">Multi-pass membrane protein</topology>
    </subcellularLocation>
    <subcellularLocation>
        <location evidence="1">Membrane</location>
        <topology evidence="1">Multi-pass membrane protein</topology>
    </subcellularLocation>
</comment>
<keyword evidence="4 12" id="KW-1003">Cell membrane</keyword>
<dbReference type="RefSeq" id="WP_189384543.1">
    <property type="nucleotide sequence ID" value="NZ_BAABFY010000054.1"/>
</dbReference>
<comment type="function">
    <text evidence="12 13">Key component of the proton channel; it plays a direct role in the translocation of protons across the membrane.</text>
</comment>
<feature type="transmembrane region" description="Helical" evidence="12">
    <location>
        <begin position="154"/>
        <end position="173"/>
    </location>
</feature>
<feature type="transmembrane region" description="Helical" evidence="12">
    <location>
        <begin position="42"/>
        <end position="60"/>
    </location>
</feature>
<dbReference type="SUPFAM" id="SSF81336">
    <property type="entry name" value="F1F0 ATP synthase subunit A"/>
    <property type="match status" value="1"/>
</dbReference>
<dbReference type="FunFam" id="1.20.120.220:FF:000002">
    <property type="entry name" value="ATP synthase subunit a"/>
    <property type="match status" value="1"/>
</dbReference>
<keyword evidence="11 12" id="KW-0066">ATP synthesis</keyword>
<evidence type="ECO:0000256" key="10">
    <source>
        <dbReference type="ARBA" id="ARBA00023136"/>
    </source>
</evidence>
<comment type="caution">
    <text evidence="14">The sequence shown here is derived from an EMBL/GenBank/DDBJ whole genome shotgun (WGS) entry which is preliminary data.</text>
</comment>
<evidence type="ECO:0000256" key="5">
    <source>
        <dbReference type="ARBA" id="ARBA00022547"/>
    </source>
</evidence>
<evidence type="ECO:0000256" key="4">
    <source>
        <dbReference type="ARBA" id="ARBA00022475"/>
    </source>
</evidence>
<dbReference type="NCBIfam" id="NF004477">
    <property type="entry name" value="PRK05815.1-1"/>
    <property type="match status" value="1"/>
</dbReference>